<dbReference type="SUPFAM" id="SSF50475">
    <property type="entry name" value="FMN-binding split barrel"/>
    <property type="match status" value="1"/>
</dbReference>
<evidence type="ECO:0008006" key="3">
    <source>
        <dbReference type="Google" id="ProtNLM"/>
    </source>
</evidence>
<evidence type="ECO:0000313" key="2">
    <source>
        <dbReference type="Proteomes" id="UP000053860"/>
    </source>
</evidence>
<protein>
    <recommendedName>
        <fullName evidence="3">MFS transporter</fullName>
    </recommendedName>
</protein>
<dbReference type="Gene3D" id="2.30.110.10">
    <property type="entry name" value="Electron Transport, Fmn-binding Protein, Chain A"/>
    <property type="match status" value="1"/>
</dbReference>
<comment type="caution">
    <text evidence="1">The sequence shown here is derived from an EMBL/GenBank/DDBJ whole genome shotgun (WGS) entry which is preliminary data.</text>
</comment>
<evidence type="ECO:0000313" key="1">
    <source>
        <dbReference type="EMBL" id="KUK78662.1"/>
    </source>
</evidence>
<reference evidence="2" key="1">
    <citation type="journal article" date="2015" name="MBio">
        <title>Genome-Resolved Metagenomic Analysis Reveals Roles for Candidate Phyla and Other Microbial Community Members in Biogeochemical Transformations in Oil Reservoirs.</title>
        <authorList>
            <person name="Hu P."/>
            <person name="Tom L."/>
            <person name="Singh A."/>
            <person name="Thomas B.C."/>
            <person name="Baker B.J."/>
            <person name="Piceno Y.M."/>
            <person name="Andersen G.L."/>
            <person name="Banfield J.F."/>
        </authorList>
    </citation>
    <scope>NUCLEOTIDE SEQUENCE [LARGE SCALE GENOMIC DNA]</scope>
</reference>
<proteinExistence type="predicted"/>
<dbReference type="Pfam" id="PF12900">
    <property type="entry name" value="Pyridox_ox_2"/>
    <property type="match status" value="1"/>
</dbReference>
<dbReference type="Proteomes" id="UP000053860">
    <property type="component" value="Unassembled WGS sequence"/>
</dbReference>
<dbReference type="AlphaFoldDB" id="A0A101HKT8"/>
<gene>
    <name evidence="1" type="ORF">XD92_0145</name>
</gene>
<dbReference type="EMBL" id="LGGN01000012">
    <property type="protein sequence ID" value="KUK78662.1"/>
    <property type="molecule type" value="Genomic_DNA"/>
</dbReference>
<accession>A0A101HKT8</accession>
<dbReference type="PANTHER" id="PTHR34071">
    <property type="entry name" value="5-NITROIMIDAZOLE ANTIBIOTICS RESISTANCE PROTEIN, NIMA-FAMILY-RELATED PROTEIN-RELATED"/>
    <property type="match status" value="1"/>
</dbReference>
<dbReference type="InterPro" id="IPR012349">
    <property type="entry name" value="Split_barrel_FMN-bd"/>
</dbReference>
<dbReference type="InterPro" id="IPR024747">
    <property type="entry name" value="Pyridox_Oxase-rel"/>
</dbReference>
<organism evidence="1 2">
    <name type="scientific">Proteiniphilum acetatigenes</name>
    <dbReference type="NCBI Taxonomy" id="294710"/>
    <lineage>
        <taxon>Bacteria</taxon>
        <taxon>Pseudomonadati</taxon>
        <taxon>Bacteroidota</taxon>
        <taxon>Bacteroidia</taxon>
        <taxon>Bacteroidales</taxon>
        <taxon>Dysgonomonadaceae</taxon>
        <taxon>Proteiniphilum</taxon>
    </lineage>
</organism>
<name>A0A101HKT8_9BACT</name>
<dbReference type="PANTHER" id="PTHR34071:SF2">
    <property type="entry name" value="FLAVIN-NUCLEOTIDE-BINDING PROTEIN"/>
    <property type="match status" value="1"/>
</dbReference>
<sequence>MKTYSVEEQERVEGLIRSCPLCYVGMADEDGIPYVLPMNFGYEDDVIYLHSAQEGHSISILEKNPNVCITFCTDPKLVWQNEEVACSYRMRADSVICHGKVSFEEDFDEKVKALQLIMRQYSGREFTYSAPSVRNVKIWKVAVEKVSAREFGVPNKHVVAYKDRPIF</sequence>
<dbReference type="STRING" id="1123008.GCA_000380985_03844"/>